<evidence type="ECO:0000256" key="1">
    <source>
        <dbReference type="ARBA" id="ARBA00004651"/>
    </source>
</evidence>
<dbReference type="GO" id="GO:0008610">
    <property type="term" value="P:lipid biosynthetic process"/>
    <property type="evidence" value="ECO:0007669"/>
    <property type="project" value="UniProtKB-ARBA"/>
</dbReference>
<gene>
    <name evidence="10" type="ORF">TBCH5v1_1068</name>
</gene>
<feature type="transmembrane region" description="Helical" evidence="8">
    <location>
        <begin position="219"/>
        <end position="240"/>
    </location>
</feature>
<dbReference type="EMBL" id="CP013050">
    <property type="protein sequence ID" value="ALM75010.1"/>
    <property type="molecule type" value="Genomic_DNA"/>
</dbReference>
<feature type="transmembrane region" description="Helical" evidence="8">
    <location>
        <begin position="88"/>
        <end position="107"/>
    </location>
</feature>
<feature type="transmembrane region" description="Helical" evidence="8">
    <location>
        <begin position="397"/>
        <end position="415"/>
    </location>
</feature>
<dbReference type="PATRIC" id="fig|55802.8.peg.1058"/>
<reference evidence="10 11" key="1">
    <citation type="journal article" date="2016" name="Genome Announc.">
        <title>Complete genome sequence of the hyperthermophilic and piezophilic archaeon Thermococcus barophilus Ch5, capable of growth at the expense of hydrogenogenesis from carbon monoxide and formate.</title>
        <authorList>
            <person name="Oger P."/>
            <person name="Sokolova T.G."/>
            <person name="Kozhevnikova D.A."/>
            <person name="Taranov E.A."/>
            <person name="Vannier P."/>
            <person name="Lee H.S."/>
            <person name="Kwon K.K."/>
            <person name="Kang S.G."/>
            <person name="Lee J.H."/>
            <person name="Bonch-Osmolovskaya E.A."/>
            <person name="Lebedinsky A.V."/>
        </authorList>
    </citation>
    <scope>NUCLEOTIDE SEQUENCE [LARGE SCALE GENOMIC DNA]</scope>
    <source>
        <strain evidence="11">Ch5</strain>
    </source>
</reference>
<dbReference type="STRING" id="55802.TBCH5v1_1068"/>
<feature type="transmembrane region" description="Helical" evidence="8">
    <location>
        <begin position="165"/>
        <end position="198"/>
    </location>
</feature>
<evidence type="ECO:0000256" key="3">
    <source>
        <dbReference type="ARBA" id="ARBA00022676"/>
    </source>
</evidence>
<accession>A0A0S1XB60</accession>
<feature type="transmembrane region" description="Helical" evidence="8">
    <location>
        <begin position="365"/>
        <end position="385"/>
    </location>
</feature>
<dbReference type="Pfam" id="PF13231">
    <property type="entry name" value="PMT_2"/>
    <property type="match status" value="1"/>
</dbReference>
<evidence type="ECO:0000256" key="8">
    <source>
        <dbReference type="SAM" id="Phobius"/>
    </source>
</evidence>
<keyword evidence="2" id="KW-1003">Cell membrane</keyword>
<dbReference type="Proteomes" id="UP000066042">
    <property type="component" value="Chromosome"/>
</dbReference>
<evidence type="ECO:0000256" key="7">
    <source>
        <dbReference type="ARBA" id="ARBA00023136"/>
    </source>
</evidence>
<protein>
    <recommendedName>
        <fullName evidence="9">Glycosyltransferase RgtA/B/C/D-like domain-containing protein</fullName>
    </recommendedName>
</protein>
<dbReference type="PANTHER" id="PTHR33908">
    <property type="entry name" value="MANNOSYLTRANSFERASE YKCB-RELATED"/>
    <property type="match status" value="1"/>
</dbReference>
<keyword evidence="4" id="KW-0808">Transferase</keyword>
<feature type="transmembrane region" description="Helical" evidence="8">
    <location>
        <begin position="447"/>
        <end position="466"/>
    </location>
</feature>
<dbReference type="GO" id="GO:0016763">
    <property type="term" value="F:pentosyltransferase activity"/>
    <property type="evidence" value="ECO:0007669"/>
    <property type="project" value="TreeGrafter"/>
</dbReference>
<keyword evidence="6 8" id="KW-1133">Transmembrane helix</keyword>
<evidence type="ECO:0000256" key="6">
    <source>
        <dbReference type="ARBA" id="ARBA00022989"/>
    </source>
</evidence>
<evidence type="ECO:0000313" key="10">
    <source>
        <dbReference type="EMBL" id="ALM75010.1"/>
    </source>
</evidence>
<evidence type="ECO:0000256" key="2">
    <source>
        <dbReference type="ARBA" id="ARBA00022475"/>
    </source>
</evidence>
<keyword evidence="7 8" id="KW-0472">Membrane</keyword>
<dbReference type="InterPro" id="IPR038731">
    <property type="entry name" value="RgtA/B/C-like"/>
</dbReference>
<feature type="transmembrane region" description="Helical" evidence="8">
    <location>
        <begin position="63"/>
        <end position="81"/>
    </location>
</feature>
<feature type="domain" description="Glycosyltransferase RgtA/B/C/D-like" evidence="9">
    <location>
        <begin position="67"/>
        <end position="197"/>
    </location>
</feature>
<evidence type="ECO:0000256" key="5">
    <source>
        <dbReference type="ARBA" id="ARBA00022692"/>
    </source>
</evidence>
<keyword evidence="5 8" id="KW-0812">Transmembrane</keyword>
<feature type="transmembrane region" description="Helical" evidence="8">
    <location>
        <begin position="12"/>
        <end position="31"/>
    </location>
</feature>
<proteinExistence type="predicted"/>
<evidence type="ECO:0000313" key="11">
    <source>
        <dbReference type="Proteomes" id="UP000066042"/>
    </source>
</evidence>
<dbReference type="AlphaFoldDB" id="A0A0S1XB60"/>
<feature type="transmembrane region" description="Helical" evidence="8">
    <location>
        <begin position="421"/>
        <end position="440"/>
    </location>
</feature>
<comment type="subcellular location">
    <subcellularLocation>
        <location evidence="1">Cell membrane</location>
        <topology evidence="1">Multi-pass membrane protein</topology>
    </subcellularLocation>
</comment>
<dbReference type="PANTHER" id="PTHR33908:SF11">
    <property type="entry name" value="MEMBRANE PROTEIN"/>
    <property type="match status" value="1"/>
</dbReference>
<dbReference type="InterPro" id="IPR050297">
    <property type="entry name" value="LipidA_mod_glycosyltrf_83"/>
</dbReference>
<sequence length="756" mass="88079">MWKRKVKSIDKKVLAFIMIFLYYFVTRLYGISGHMNEYFDYDEGTYLMIARLINQGYLPYRDIFAVHPPLFYYMLALWLRIFGDNYVVGRLLSVFLGFLSLIIAYFIGKEVKSWELGVTFTGLLAMDPLLIHANPLVFHESSIEFFTLLSLYYFVRFVKTENLKYAYISLFWAGLGSTSKFTILPFAVALYLTIFFSLNQEIFEHAKNASKVLLNKKQVFICLVSYILITIISMSTIFMWPSELVRKLMIVPGLHKIEVYGQIIPSAFLLAIWGILTIYVFRISYVDKLIRFAIFSIKNIRSAILLALAFLLPKLIIEGILGVMISRDYIYQTYLAQGGRGFPIINLFMYIGDKFGHIYNNTLELMIANVPLILLVAVILLVWTLDLSSEPNPVSQHLRVLFIVSFFMYFFVSPTLPNDRFLISLWLVLYLLLLEFLSSVKFTKKQLYGMLSIFIVFLLIADYGMAYQYPQGKLKFIWAVHSKEMRDELKEYILKNNLSNEKFYAVNPMNTYYLGLQTEPYYIDTFGLILLKDMNSSQIIKELSKDGIEYYILSTWVYYKWPKPVDKEFKNLTLAIHKTGQILYAITSPDGEIMEIIKTNKNQDNIVYFRVLKTNLLINMDEKMIAQIKPSFGNISTVKMIKVSKNMYLWEIKYNKNRTTIFHVYPSKDSLTITSPQPVRLTLEFPQYVPLLSTRLEKVYNCTTSSNTTIIITGDNYDIIISGNMTKIKLSNKSTSFLMNFIKIKVKRYEHKNNQD</sequence>
<evidence type="ECO:0000256" key="4">
    <source>
        <dbReference type="ARBA" id="ARBA00022679"/>
    </source>
</evidence>
<feature type="transmembrane region" description="Helical" evidence="8">
    <location>
        <begin position="260"/>
        <end position="281"/>
    </location>
</feature>
<dbReference type="GO" id="GO:0005886">
    <property type="term" value="C:plasma membrane"/>
    <property type="evidence" value="ECO:0007669"/>
    <property type="project" value="UniProtKB-SubCell"/>
</dbReference>
<organism evidence="10 11">
    <name type="scientific">Thermococcus barophilus</name>
    <dbReference type="NCBI Taxonomy" id="55802"/>
    <lineage>
        <taxon>Archaea</taxon>
        <taxon>Methanobacteriati</taxon>
        <taxon>Methanobacteriota</taxon>
        <taxon>Thermococci</taxon>
        <taxon>Thermococcales</taxon>
        <taxon>Thermococcaceae</taxon>
        <taxon>Thermococcus</taxon>
    </lineage>
</organism>
<feature type="transmembrane region" description="Helical" evidence="8">
    <location>
        <begin position="302"/>
        <end position="325"/>
    </location>
</feature>
<keyword evidence="3" id="KW-0328">Glycosyltransferase</keyword>
<name>A0A0S1XB60_THEBA</name>
<evidence type="ECO:0000259" key="9">
    <source>
        <dbReference type="Pfam" id="PF13231"/>
    </source>
</evidence>